<dbReference type="Gene3D" id="3.40.50.1820">
    <property type="entry name" value="alpha/beta hydrolase"/>
    <property type="match status" value="1"/>
</dbReference>
<dbReference type="SUPFAM" id="SSF53474">
    <property type="entry name" value="alpha/beta-Hydrolases"/>
    <property type="match status" value="1"/>
</dbReference>
<accession>A0A3S0RWP6</accession>
<name>A0A3S0RWP6_9HYPH</name>
<dbReference type="Proteomes" id="UP000278081">
    <property type="component" value="Unassembled WGS sequence"/>
</dbReference>
<gene>
    <name evidence="1" type="ORF">EFR84_33895</name>
</gene>
<dbReference type="AlphaFoldDB" id="A0A3S0RWP6"/>
<dbReference type="EMBL" id="RJTJ01000069">
    <property type="protein sequence ID" value="RUL95619.1"/>
    <property type="molecule type" value="Genomic_DNA"/>
</dbReference>
<feature type="non-terminal residue" evidence="1">
    <location>
        <position position="1"/>
    </location>
</feature>
<organism evidence="1 2">
    <name type="scientific">Rhizobium chutanense</name>
    <dbReference type="NCBI Taxonomy" id="2035448"/>
    <lineage>
        <taxon>Bacteria</taxon>
        <taxon>Pseudomonadati</taxon>
        <taxon>Pseudomonadota</taxon>
        <taxon>Alphaproteobacteria</taxon>
        <taxon>Hyphomicrobiales</taxon>
        <taxon>Rhizobiaceae</taxon>
        <taxon>Rhizobium/Agrobacterium group</taxon>
        <taxon>Rhizobium</taxon>
    </lineage>
</organism>
<proteinExistence type="predicted"/>
<evidence type="ECO:0000313" key="2">
    <source>
        <dbReference type="Proteomes" id="UP000278081"/>
    </source>
</evidence>
<sequence length="40" mass="4108">GEIPANATFVKIPGAGHMPQMEAASTVNDEIVKTIKRGGA</sequence>
<evidence type="ECO:0000313" key="1">
    <source>
        <dbReference type="EMBL" id="RUL95619.1"/>
    </source>
</evidence>
<dbReference type="InterPro" id="IPR029058">
    <property type="entry name" value="AB_hydrolase_fold"/>
</dbReference>
<reference evidence="1 2" key="1">
    <citation type="submission" date="2018-11" db="EMBL/GenBank/DDBJ databases">
        <title>Rhizobium chutanense sp. nov., isolated from root nodules of Phaseolus vulgaris in China.</title>
        <authorList>
            <person name="Huo Y."/>
        </authorList>
    </citation>
    <scope>NUCLEOTIDE SEQUENCE [LARGE SCALE GENOMIC DNA]</scope>
    <source>
        <strain evidence="1 2">C16</strain>
    </source>
</reference>
<keyword evidence="1" id="KW-0808">Transferase</keyword>
<dbReference type="GO" id="GO:0016740">
    <property type="term" value="F:transferase activity"/>
    <property type="evidence" value="ECO:0007669"/>
    <property type="project" value="UniProtKB-KW"/>
</dbReference>
<comment type="caution">
    <text evidence="1">The sequence shown here is derived from an EMBL/GenBank/DDBJ whole genome shotgun (WGS) entry which is preliminary data.</text>
</comment>
<protein>
    <submittedName>
        <fullName evidence="1">Acetoin dehydrogenase dihydrolipoyllysine-residue acetyltransferase subunit</fullName>
    </submittedName>
</protein>